<name>A0A437UJ57_ENTAV</name>
<proteinExistence type="predicted"/>
<dbReference type="AlphaFoldDB" id="A0A437UJ57"/>
<sequence length="113" mass="13015">MNKQEVLDELQKKYGEAIEAQERCLVGYGMWQAYENRAIAYSNAISIVHHLNERAGKRMINKKYKTIYPSIVPKGSIGTCVDVEIGVLIAFRLEFENGESLWFMKRDLEEVAE</sequence>
<comment type="caution">
    <text evidence="1">The sequence shown here is derived from an EMBL/GenBank/DDBJ whole genome shotgun (WGS) entry which is preliminary data.</text>
</comment>
<evidence type="ECO:0000313" key="2">
    <source>
        <dbReference type="Proteomes" id="UP000288388"/>
    </source>
</evidence>
<evidence type="ECO:0000313" key="1">
    <source>
        <dbReference type="EMBL" id="RVU93664.1"/>
    </source>
</evidence>
<accession>A0A437UJ57</accession>
<dbReference type="RefSeq" id="WP_127978103.1">
    <property type="nucleotide sequence ID" value="NZ_RYZS01000001.1"/>
</dbReference>
<dbReference type="Proteomes" id="UP000288388">
    <property type="component" value="Unassembled WGS sequence"/>
</dbReference>
<organism evidence="1 2">
    <name type="scientific">Enterococcus avium</name>
    <name type="common">Streptococcus avium</name>
    <dbReference type="NCBI Taxonomy" id="33945"/>
    <lineage>
        <taxon>Bacteria</taxon>
        <taxon>Bacillati</taxon>
        <taxon>Bacillota</taxon>
        <taxon>Bacilli</taxon>
        <taxon>Lactobacillales</taxon>
        <taxon>Enterococcaceae</taxon>
        <taxon>Enterococcus</taxon>
    </lineage>
</organism>
<dbReference type="EMBL" id="RYZS01000001">
    <property type="protein sequence ID" value="RVU93664.1"/>
    <property type="molecule type" value="Genomic_DNA"/>
</dbReference>
<protein>
    <submittedName>
        <fullName evidence="1">Uncharacterized protein</fullName>
    </submittedName>
</protein>
<gene>
    <name evidence="1" type="ORF">EK398_01620</name>
</gene>
<reference evidence="1 2" key="1">
    <citation type="submission" date="2018-12" db="EMBL/GenBank/DDBJ databases">
        <title>A novel vanA-carrying plasmid in a clinical isolate of Enterococcus avium.</title>
        <authorList>
            <person name="Bernasconi O.J."/>
            <person name="Luzzaro F."/>
            <person name="Endimiani A."/>
        </authorList>
    </citation>
    <scope>NUCLEOTIDE SEQUENCE [LARGE SCALE GENOMIC DNA]</scope>
    <source>
        <strain evidence="1 2">LC0559/18</strain>
    </source>
</reference>